<protein>
    <submittedName>
        <fullName evidence="1">Uncharacterized protein</fullName>
    </submittedName>
</protein>
<feature type="non-terminal residue" evidence="1">
    <location>
        <position position="183"/>
    </location>
</feature>
<dbReference type="RefSeq" id="XP_046013616.1">
    <property type="nucleotide sequence ID" value="XM_046153498.1"/>
</dbReference>
<evidence type="ECO:0000313" key="2">
    <source>
        <dbReference type="Proteomes" id="UP000756346"/>
    </source>
</evidence>
<proteinExistence type="predicted"/>
<gene>
    <name evidence="1" type="ORF">B0I36DRAFT_320032</name>
</gene>
<keyword evidence="2" id="KW-1185">Reference proteome</keyword>
<dbReference type="Proteomes" id="UP000756346">
    <property type="component" value="Unassembled WGS sequence"/>
</dbReference>
<accession>A0A9P9BP54</accession>
<dbReference type="AlphaFoldDB" id="A0A9P9BP54"/>
<sequence>MTSSSRSIRDPPRQCPLVCHVVLLQAWRLRSHKTHPWTDARAEQFLAFGGDACSARSTKEHCAASKLHHLENECYGLPPDIQLRYFLLFPASRHVRSMLAPYLQLKMRAPQSHIPHDNRTQARSTTRGLSCYCWCSMNHDLVEAFICGHAELSIGDTAASLVTLKSGILGCRGVGLASGQRRI</sequence>
<dbReference type="EMBL" id="JAGTJQ010000004">
    <property type="protein sequence ID" value="KAH7032784.1"/>
    <property type="molecule type" value="Genomic_DNA"/>
</dbReference>
<name>A0A9P9BP54_9PEZI</name>
<reference evidence="1" key="1">
    <citation type="journal article" date="2021" name="Nat. Commun.">
        <title>Genetic determinants of endophytism in the Arabidopsis root mycobiome.</title>
        <authorList>
            <person name="Mesny F."/>
            <person name="Miyauchi S."/>
            <person name="Thiergart T."/>
            <person name="Pickel B."/>
            <person name="Atanasova L."/>
            <person name="Karlsson M."/>
            <person name="Huettel B."/>
            <person name="Barry K.W."/>
            <person name="Haridas S."/>
            <person name="Chen C."/>
            <person name="Bauer D."/>
            <person name="Andreopoulos W."/>
            <person name="Pangilinan J."/>
            <person name="LaButti K."/>
            <person name="Riley R."/>
            <person name="Lipzen A."/>
            <person name="Clum A."/>
            <person name="Drula E."/>
            <person name="Henrissat B."/>
            <person name="Kohler A."/>
            <person name="Grigoriev I.V."/>
            <person name="Martin F.M."/>
            <person name="Hacquard S."/>
        </authorList>
    </citation>
    <scope>NUCLEOTIDE SEQUENCE</scope>
    <source>
        <strain evidence="1">MPI-CAGE-CH-0230</strain>
    </source>
</reference>
<evidence type="ECO:0000313" key="1">
    <source>
        <dbReference type="EMBL" id="KAH7032784.1"/>
    </source>
</evidence>
<comment type="caution">
    <text evidence="1">The sequence shown here is derived from an EMBL/GenBank/DDBJ whole genome shotgun (WGS) entry which is preliminary data.</text>
</comment>
<dbReference type="GeneID" id="70183044"/>
<organism evidence="1 2">
    <name type="scientific">Microdochium trichocladiopsis</name>
    <dbReference type="NCBI Taxonomy" id="1682393"/>
    <lineage>
        <taxon>Eukaryota</taxon>
        <taxon>Fungi</taxon>
        <taxon>Dikarya</taxon>
        <taxon>Ascomycota</taxon>
        <taxon>Pezizomycotina</taxon>
        <taxon>Sordariomycetes</taxon>
        <taxon>Xylariomycetidae</taxon>
        <taxon>Xylariales</taxon>
        <taxon>Microdochiaceae</taxon>
        <taxon>Microdochium</taxon>
    </lineage>
</organism>